<dbReference type="GeneID" id="37040261"/>
<sequence>MPSGSQMQSSQQAQRLKAFRELLDPADLLPGHNVADLYKLRHLCLQGGGLPEGTSTSSASTPASSSFAASRSSDAWLRAQAWRVLLGYLPPEKLEWKQVLNKRRGEYYQFVADFLPSSQDVGTQHGFPGKLSERDALLDQIYRDLSRSRKNAFSFYRAPVEPSRSCPLTPAPASAQGEQAAPRLEQRLSLLHRLASINADYADSLAHEALSRRPGTPSKASDTLHSHLSPPNMARTRSNGRGRAPAAKSPSIVLEPASPGTSEGPSEYFEEEDDSGFVSAEDNSHPSPPLAPSRDHHDGDRTSEDAIVDRRWHSLLRILYIYALLNPSIGYVQGMNEVLFVILYVMGTSSHLPSAAAASPAAASDAEQTEEEDATESLRYVEDSIDSPIAHAEADAFWCFSALIGEVRDLYDFDGVDHGTAGLRISNRGTSEEAPHLDDSGMAGALKRFSLRLKWLDEDLWRSMRIHSLDPRMPYYSFRWLACLISTELSLPSVVRVWDAILSETNEPTGIPGSSTAKVEFLIDVCCALLIHVRGQILDAIEEGEDDGDDQHDSFSRTMTVLQAYPDGDVGPILELASLYRQRRMASPLTGDGPPTEDDEEAILTMRQRAARAVRGWTATSTPSRPRWLSSPRQAPFESPSSSSAVSTPSRSPGAVLQRYADALQSSDAAASLSKASTNWTAKAMATWGERGNGERAGRDASPSPVNTDGSRTTLSLQSLFSKARSPSTSSTSAQSQASNSPSQSVHPALRWSRDGMPDLPIPNVEDSPVGSQEYGYGKRPISTLLGRAAGGTATGTGAGSSSPSNSTSGSPMNSPTLASSGRFGTLPSLQAGLRQTSKSSAGPKPLLLRTAARPPREGSNNGSAEPEEQSRIVSSGPLAARNGRRRRAAGASTERRGSGTASVTSSAMDGASESGGESNSVSAAPASVNATMPRSVAPASTSLPGDGDEAGADVTSSSGGGGRGTVPVSAFSKIRTSNNGDLSIDSDEVSLKPVFGQVASSADQPLNQKKPSLQRGIRRKDTLPHPPTARCRTRRGRGQTLSLSTHGPLQLRPSRKNRPSLPHRRSHPWVTCTAMSSRTSRQLPLCPPSRWPLALPAEAAS</sequence>
<evidence type="ECO:0000313" key="3">
    <source>
        <dbReference type="EMBL" id="PWN93312.1"/>
    </source>
</evidence>
<dbReference type="PANTHER" id="PTHR22957">
    <property type="entry name" value="TBC1 DOMAIN FAMILY MEMBER GTPASE-ACTIVATING PROTEIN"/>
    <property type="match status" value="1"/>
</dbReference>
<proteinExistence type="predicted"/>
<feature type="domain" description="Rab-GAP TBC" evidence="2">
    <location>
        <begin position="72"/>
        <end position="505"/>
    </location>
</feature>
<dbReference type="Gene3D" id="1.10.472.80">
    <property type="entry name" value="Ypt/Rab-GAP domain of gyp1p, domain 3"/>
    <property type="match status" value="1"/>
</dbReference>
<dbReference type="GO" id="GO:0006886">
    <property type="term" value="P:intracellular protein transport"/>
    <property type="evidence" value="ECO:0007669"/>
    <property type="project" value="TreeGrafter"/>
</dbReference>
<dbReference type="FunCoup" id="A0A316YW04">
    <property type="interactions" value="78"/>
</dbReference>
<organism evidence="3 4">
    <name type="scientific">Acaromyces ingoldii</name>
    <dbReference type="NCBI Taxonomy" id="215250"/>
    <lineage>
        <taxon>Eukaryota</taxon>
        <taxon>Fungi</taxon>
        <taxon>Dikarya</taxon>
        <taxon>Basidiomycota</taxon>
        <taxon>Ustilaginomycotina</taxon>
        <taxon>Exobasidiomycetes</taxon>
        <taxon>Exobasidiales</taxon>
        <taxon>Cryptobasidiaceae</taxon>
        <taxon>Acaromyces</taxon>
    </lineage>
</organism>
<accession>A0A316YW04</accession>
<feature type="compositionally biased region" description="Polar residues" evidence="1">
    <location>
        <begin position="1074"/>
        <end position="1083"/>
    </location>
</feature>
<feature type="compositionally biased region" description="Polar residues" evidence="1">
    <location>
        <begin position="704"/>
        <end position="721"/>
    </location>
</feature>
<evidence type="ECO:0000259" key="2">
    <source>
        <dbReference type="PROSITE" id="PS50086"/>
    </source>
</evidence>
<dbReference type="EMBL" id="KZ819634">
    <property type="protein sequence ID" value="PWN93312.1"/>
    <property type="molecule type" value="Genomic_DNA"/>
</dbReference>
<dbReference type="PANTHER" id="PTHR22957:SF27">
    <property type="entry name" value="TBC1 DOMAIN FAMILY MEMBER 13"/>
    <property type="match status" value="1"/>
</dbReference>
<keyword evidence="4" id="KW-1185">Reference proteome</keyword>
<feature type="region of interest" description="Disordered" evidence="1">
    <location>
        <begin position="613"/>
        <end position="653"/>
    </location>
</feature>
<dbReference type="OrthoDB" id="29853at2759"/>
<dbReference type="GO" id="GO:0005096">
    <property type="term" value="F:GTPase activator activity"/>
    <property type="evidence" value="ECO:0007669"/>
    <property type="project" value="TreeGrafter"/>
</dbReference>
<dbReference type="RefSeq" id="XP_025380510.1">
    <property type="nucleotide sequence ID" value="XM_025518345.1"/>
</dbReference>
<feature type="compositionally biased region" description="Basic and acidic residues" evidence="1">
    <location>
        <begin position="293"/>
        <end position="302"/>
    </location>
</feature>
<dbReference type="SUPFAM" id="SSF47923">
    <property type="entry name" value="Ypt/Rab-GAP domain of gyp1p"/>
    <property type="match status" value="2"/>
</dbReference>
<evidence type="ECO:0000313" key="4">
    <source>
        <dbReference type="Proteomes" id="UP000245768"/>
    </source>
</evidence>
<feature type="compositionally biased region" description="Low complexity" evidence="1">
    <location>
        <begin position="726"/>
        <end position="745"/>
    </location>
</feature>
<name>A0A316YW04_9BASI</name>
<feature type="compositionally biased region" description="Basic residues" evidence="1">
    <location>
        <begin position="1054"/>
        <end position="1068"/>
    </location>
</feature>
<feature type="compositionally biased region" description="Low complexity" evidence="1">
    <location>
        <begin position="636"/>
        <end position="653"/>
    </location>
</feature>
<feature type="compositionally biased region" description="Low complexity" evidence="1">
    <location>
        <begin position="800"/>
        <end position="811"/>
    </location>
</feature>
<evidence type="ECO:0000256" key="1">
    <source>
        <dbReference type="SAM" id="MobiDB-lite"/>
    </source>
</evidence>
<feature type="region of interest" description="Disordered" evidence="1">
    <location>
        <begin position="1001"/>
        <end position="1102"/>
    </location>
</feature>
<dbReference type="InterPro" id="IPR035969">
    <property type="entry name" value="Rab-GAP_TBC_sf"/>
</dbReference>
<dbReference type="SMART" id="SM00164">
    <property type="entry name" value="TBC"/>
    <property type="match status" value="1"/>
</dbReference>
<feature type="region of interest" description="Disordered" evidence="1">
    <location>
        <begin position="160"/>
        <end position="181"/>
    </location>
</feature>
<protein>
    <submittedName>
        <fullName evidence="3">RabGAP/TBC</fullName>
    </submittedName>
</protein>
<dbReference type="InParanoid" id="A0A316YW04"/>
<reference evidence="3" key="1">
    <citation type="journal article" date="2018" name="Mol. Biol. Evol.">
        <title>Broad Genomic Sampling Reveals a Smut Pathogenic Ancestry of the Fungal Clade Ustilaginomycotina.</title>
        <authorList>
            <person name="Kijpornyongpan T."/>
            <person name="Mondo S.J."/>
            <person name="Barry K."/>
            <person name="Sandor L."/>
            <person name="Lee J."/>
            <person name="Lipzen A."/>
            <person name="Pangilinan J."/>
            <person name="LaButti K."/>
            <person name="Hainaut M."/>
            <person name="Henrissat B."/>
            <person name="Grigoriev I.V."/>
            <person name="Spatafora J.W."/>
            <person name="Aime M.C."/>
        </authorList>
    </citation>
    <scope>NUCLEOTIDE SEQUENCE [LARGE SCALE GENOMIC DNA]</scope>
    <source>
        <strain evidence="3">MCA 4198</strain>
    </source>
</reference>
<feature type="region of interest" description="Disordered" evidence="1">
    <location>
        <begin position="209"/>
        <end position="302"/>
    </location>
</feature>
<feature type="compositionally biased region" description="Gly residues" evidence="1">
    <location>
        <begin position="789"/>
        <end position="799"/>
    </location>
</feature>
<dbReference type="Proteomes" id="UP000245768">
    <property type="component" value="Unassembled WGS sequence"/>
</dbReference>
<dbReference type="InterPro" id="IPR000195">
    <property type="entry name" value="Rab-GAP-TBC_dom"/>
</dbReference>
<dbReference type="Pfam" id="PF00566">
    <property type="entry name" value="RabGAP-TBC"/>
    <property type="match status" value="2"/>
</dbReference>
<dbReference type="STRING" id="215250.A0A316YW04"/>
<feature type="compositionally biased region" description="Polar residues" evidence="1">
    <location>
        <begin position="1001"/>
        <end position="1012"/>
    </location>
</feature>
<dbReference type="Gene3D" id="1.10.8.270">
    <property type="entry name" value="putative rabgap domain of human tbc1 domain family member 14 like domains"/>
    <property type="match status" value="1"/>
</dbReference>
<feature type="region of interest" description="Disordered" evidence="1">
    <location>
        <begin position="689"/>
        <end position="987"/>
    </location>
</feature>
<feature type="compositionally biased region" description="Low complexity" evidence="1">
    <location>
        <begin position="919"/>
        <end position="931"/>
    </location>
</feature>
<dbReference type="PROSITE" id="PS50086">
    <property type="entry name" value="TBC_RABGAP"/>
    <property type="match status" value="1"/>
</dbReference>
<dbReference type="AlphaFoldDB" id="A0A316YW04"/>
<gene>
    <name evidence="3" type="ORF">FA10DRAFT_18647</name>
</gene>